<name>A0A2W2DHA0_9ACTN</name>
<evidence type="ECO:0000313" key="4">
    <source>
        <dbReference type="Proteomes" id="UP000248924"/>
    </source>
</evidence>
<dbReference type="EMBL" id="POTY01000235">
    <property type="protein sequence ID" value="PZG11292.1"/>
    <property type="molecule type" value="Genomic_DNA"/>
</dbReference>
<dbReference type="AlphaFoldDB" id="A0A2W2DHA0"/>
<keyword evidence="2" id="KW-0472">Membrane</keyword>
<protein>
    <submittedName>
        <fullName evidence="3">Peptidase S1</fullName>
    </submittedName>
</protein>
<proteinExistence type="predicted"/>
<feature type="transmembrane region" description="Helical" evidence="2">
    <location>
        <begin position="46"/>
        <end position="68"/>
    </location>
</feature>
<accession>A0A2W2DHA0</accession>
<keyword evidence="2" id="KW-0812">Transmembrane</keyword>
<keyword evidence="4" id="KW-1185">Reference proteome</keyword>
<reference evidence="3 4" key="1">
    <citation type="submission" date="2018-01" db="EMBL/GenBank/DDBJ databases">
        <title>Draft genome sequence of Jishengella sp. NA12.</title>
        <authorList>
            <person name="Sahin N."/>
            <person name="Ay H."/>
            <person name="Saygin H."/>
        </authorList>
    </citation>
    <scope>NUCLEOTIDE SEQUENCE [LARGE SCALE GENOMIC DNA]</scope>
    <source>
        <strain evidence="3 4">NA12</strain>
    </source>
</reference>
<evidence type="ECO:0000313" key="3">
    <source>
        <dbReference type="EMBL" id="PZG11292.1"/>
    </source>
</evidence>
<feature type="region of interest" description="Disordered" evidence="1">
    <location>
        <begin position="1"/>
        <end position="35"/>
    </location>
</feature>
<dbReference type="Proteomes" id="UP000248924">
    <property type="component" value="Unassembled WGS sequence"/>
</dbReference>
<keyword evidence="2" id="KW-1133">Transmembrane helix</keyword>
<feature type="compositionally biased region" description="Basic and acidic residues" evidence="1">
    <location>
        <begin position="19"/>
        <end position="35"/>
    </location>
</feature>
<evidence type="ECO:0000256" key="1">
    <source>
        <dbReference type="SAM" id="MobiDB-lite"/>
    </source>
</evidence>
<feature type="non-terminal residue" evidence="3">
    <location>
        <position position="84"/>
    </location>
</feature>
<evidence type="ECO:0000256" key="2">
    <source>
        <dbReference type="SAM" id="Phobius"/>
    </source>
</evidence>
<gene>
    <name evidence="3" type="ORF">C1I95_27350</name>
</gene>
<organism evidence="3 4">
    <name type="scientific">Micromonospora craterilacus</name>
    <dbReference type="NCBI Taxonomy" id="1655439"/>
    <lineage>
        <taxon>Bacteria</taxon>
        <taxon>Bacillati</taxon>
        <taxon>Actinomycetota</taxon>
        <taxon>Actinomycetes</taxon>
        <taxon>Micromonosporales</taxon>
        <taxon>Micromonosporaceae</taxon>
        <taxon>Micromonospora</taxon>
    </lineage>
</organism>
<comment type="caution">
    <text evidence="3">The sequence shown here is derived from an EMBL/GenBank/DDBJ whole genome shotgun (WGS) entry which is preliminary data.</text>
</comment>
<sequence>MAVQTGLGEPRGPGFVSPDLDHHGRGRPDGAEGARNRAAWSWNRRLLAGLAVVALSTSSGALAGGWVASRDGGPGPAAASAAPV</sequence>